<organism evidence="3 4">
    <name type="scientific">Aeromicrobium fastidiosum</name>
    <dbReference type="NCBI Taxonomy" id="52699"/>
    <lineage>
        <taxon>Bacteria</taxon>
        <taxon>Bacillati</taxon>
        <taxon>Actinomycetota</taxon>
        <taxon>Actinomycetes</taxon>
        <taxon>Propionibacteriales</taxon>
        <taxon>Nocardioidaceae</taxon>
        <taxon>Aeromicrobium</taxon>
    </lineage>
</organism>
<dbReference type="Pfam" id="PF05065">
    <property type="entry name" value="Phage_capsid"/>
    <property type="match status" value="1"/>
</dbReference>
<accession>A0A641AJY7</accession>
<gene>
    <name evidence="3" type="ORF">ESP62_011820</name>
</gene>
<dbReference type="NCBIfam" id="TIGR01554">
    <property type="entry name" value="major_cap_HK97"/>
    <property type="match status" value="1"/>
</dbReference>
<evidence type="ECO:0000313" key="4">
    <source>
        <dbReference type="Proteomes" id="UP001515100"/>
    </source>
</evidence>
<sequence length="293" mass="30767">MAINTGNATELLQTQVAKVLTKPLEAQSVFLASGPVIYDTAGPLRLPSLGGPITDPGWTGEGETIPTRDVDFGDVSLLPSTMKSVKVITKMSEEIVRQAVVSLETAVRQRLVTDVASKIDTQFFGASGDGVETPRGLFSWLGTQTVAAAGGLTYDVLLAAWSKALSANVNMGSLKFVVTPREFVTLKGLKDGDGRYLAQPDPTLDSVYRAFGIPIVVTPRIPDTTGGTPTGRAALVDFSQVAVARDLAPSVKILNELYAGTGEVGIRVQARYDVAPVNPSAVVKITGITIPAA</sequence>
<keyword evidence="4" id="KW-1185">Reference proteome</keyword>
<reference evidence="3" key="1">
    <citation type="submission" date="2019-09" db="EMBL/GenBank/DDBJ databases">
        <authorList>
            <person name="Li J."/>
        </authorList>
    </citation>
    <scope>NUCLEOTIDE SEQUENCE [LARGE SCALE GENOMIC DNA]</scope>
    <source>
        <strain evidence="3">NRBC 14897</strain>
    </source>
</reference>
<dbReference type="Gene3D" id="3.30.2320.10">
    <property type="entry name" value="hypothetical protein PF0899 domain"/>
    <property type="match status" value="1"/>
</dbReference>
<evidence type="ECO:0000313" key="3">
    <source>
        <dbReference type="EMBL" id="KAA1376125.1"/>
    </source>
</evidence>
<evidence type="ECO:0000259" key="2">
    <source>
        <dbReference type="Pfam" id="PF05065"/>
    </source>
</evidence>
<comment type="caution">
    <text evidence="3">The sequence shown here is derived from an EMBL/GenBank/DDBJ whole genome shotgun (WGS) entry which is preliminary data.</text>
</comment>
<dbReference type="InterPro" id="IPR024455">
    <property type="entry name" value="Phage_capsid"/>
</dbReference>
<dbReference type="Gene3D" id="3.30.2400.10">
    <property type="entry name" value="Major capsid protein gp5"/>
    <property type="match status" value="1"/>
</dbReference>
<evidence type="ECO:0000256" key="1">
    <source>
        <dbReference type="ARBA" id="ARBA00004328"/>
    </source>
</evidence>
<protein>
    <submittedName>
        <fullName evidence="3">Phage major capsid protein</fullName>
    </submittedName>
</protein>
<dbReference type="AlphaFoldDB" id="A0A641AJY7"/>
<dbReference type="InterPro" id="IPR054612">
    <property type="entry name" value="Phage_capsid-like_C"/>
</dbReference>
<feature type="domain" description="Phage capsid-like C-terminal" evidence="2">
    <location>
        <begin position="11"/>
        <end position="286"/>
    </location>
</feature>
<comment type="subcellular location">
    <subcellularLocation>
        <location evidence="1">Virion</location>
    </subcellularLocation>
</comment>
<dbReference type="RefSeq" id="WP_129183855.1">
    <property type="nucleotide sequence ID" value="NZ_JAGIOG010000001.1"/>
</dbReference>
<dbReference type="Proteomes" id="UP001515100">
    <property type="component" value="Unassembled WGS sequence"/>
</dbReference>
<proteinExistence type="predicted"/>
<dbReference type="OrthoDB" id="9806592at2"/>
<name>A0A641AJY7_9ACTN</name>
<dbReference type="SUPFAM" id="SSF56563">
    <property type="entry name" value="Major capsid protein gp5"/>
    <property type="match status" value="1"/>
</dbReference>
<dbReference type="EMBL" id="SDPP02000003">
    <property type="protein sequence ID" value="KAA1376125.1"/>
    <property type="molecule type" value="Genomic_DNA"/>
</dbReference>